<dbReference type="PANTHER" id="PTHR12599:SF0">
    <property type="entry name" value="PTERIN-4-ALPHA-CARBINOLAMINE DEHYDRATASE"/>
    <property type="match status" value="1"/>
</dbReference>
<evidence type="ECO:0000256" key="4">
    <source>
        <dbReference type="ARBA" id="ARBA00023239"/>
    </source>
</evidence>
<dbReference type="AlphaFoldDB" id="A0A068V9Y5"/>
<accession>A0A068V9Y5</accession>
<dbReference type="FunCoup" id="A0A068V9Y5">
    <property type="interactions" value="119"/>
</dbReference>
<proteinExistence type="inferred from homology"/>
<comment type="catalytic activity">
    <reaction evidence="1">
        <text>(4aS,6R)-4a-hydroxy-L-erythro-5,6,7,8-tetrahydrobiopterin = (6R)-L-erythro-6,7-dihydrobiopterin + H2O</text>
        <dbReference type="Rhea" id="RHEA:11920"/>
        <dbReference type="ChEBI" id="CHEBI:15377"/>
        <dbReference type="ChEBI" id="CHEBI:15642"/>
        <dbReference type="ChEBI" id="CHEBI:43120"/>
        <dbReference type="EC" id="4.2.1.96"/>
    </reaction>
</comment>
<dbReference type="GO" id="GO:0008124">
    <property type="term" value="F:4-alpha-hydroxytetrahydrobiopterin dehydratase activity"/>
    <property type="evidence" value="ECO:0007669"/>
    <property type="project" value="UniProtKB-EC"/>
</dbReference>
<name>A0A068V9Y5_COFCA</name>
<evidence type="ECO:0000256" key="5">
    <source>
        <dbReference type="ARBA" id="ARBA00030497"/>
    </source>
</evidence>
<dbReference type="OMA" id="HPMYARQ"/>
<dbReference type="GO" id="GO:0006729">
    <property type="term" value="P:tetrahydrobiopterin biosynthetic process"/>
    <property type="evidence" value="ECO:0007669"/>
    <property type="project" value="InterPro"/>
</dbReference>
<evidence type="ECO:0000256" key="3">
    <source>
        <dbReference type="ARBA" id="ARBA00013252"/>
    </source>
</evidence>
<dbReference type="EMBL" id="HG739238">
    <property type="protein sequence ID" value="CDP17329.1"/>
    <property type="molecule type" value="Genomic_DNA"/>
</dbReference>
<comment type="similarity">
    <text evidence="2">Belongs to the pterin-4-alpha-carbinolamine dehydratase family.</text>
</comment>
<evidence type="ECO:0000256" key="2">
    <source>
        <dbReference type="ARBA" id="ARBA00006472"/>
    </source>
</evidence>
<dbReference type="InParanoid" id="A0A068V9Y5"/>
<evidence type="ECO:0000313" key="7">
    <source>
        <dbReference type="Proteomes" id="UP000295252"/>
    </source>
</evidence>
<evidence type="ECO:0000256" key="1">
    <source>
        <dbReference type="ARBA" id="ARBA00001554"/>
    </source>
</evidence>
<evidence type="ECO:0000313" key="6">
    <source>
        <dbReference type="EMBL" id="CDP17329.1"/>
    </source>
</evidence>
<dbReference type="OrthoDB" id="277398at2759"/>
<dbReference type="Proteomes" id="UP000295252">
    <property type="component" value="Chromosome XI"/>
</dbReference>
<reference evidence="7" key="1">
    <citation type="journal article" date="2014" name="Science">
        <title>The coffee genome provides insight into the convergent evolution of caffeine biosynthesis.</title>
        <authorList>
            <person name="Denoeud F."/>
            <person name="Carretero-Paulet L."/>
            <person name="Dereeper A."/>
            <person name="Droc G."/>
            <person name="Guyot R."/>
            <person name="Pietrella M."/>
            <person name="Zheng C."/>
            <person name="Alberti A."/>
            <person name="Anthony F."/>
            <person name="Aprea G."/>
            <person name="Aury J.M."/>
            <person name="Bento P."/>
            <person name="Bernard M."/>
            <person name="Bocs S."/>
            <person name="Campa C."/>
            <person name="Cenci A."/>
            <person name="Combes M.C."/>
            <person name="Crouzillat D."/>
            <person name="Da Silva C."/>
            <person name="Daddiego L."/>
            <person name="De Bellis F."/>
            <person name="Dussert S."/>
            <person name="Garsmeur O."/>
            <person name="Gayraud T."/>
            <person name="Guignon V."/>
            <person name="Jahn K."/>
            <person name="Jamilloux V."/>
            <person name="Joet T."/>
            <person name="Labadie K."/>
            <person name="Lan T."/>
            <person name="Leclercq J."/>
            <person name="Lepelley M."/>
            <person name="Leroy T."/>
            <person name="Li L.T."/>
            <person name="Librado P."/>
            <person name="Lopez L."/>
            <person name="Munoz A."/>
            <person name="Noel B."/>
            <person name="Pallavicini A."/>
            <person name="Perrotta G."/>
            <person name="Poncet V."/>
            <person name="Pot D."/>
            <person name="Priyono X."/>
            <person name="Rigoreau M."/>
            <person name="Rouard M."/>
            <person name="Rozas J."/>
            <person name="Tranchant-Dubreuil C."/>
            <person name="VanBuren R."/>
            <person name="Zhang Q."/>
            <person name="Andrade A.C."/>
            <person name="Argout X."/>
            <person name="Bertrand B."/>
            <person name="de Kochko A."/>
            <person name="Graziosi G."/>
            <person name="Henry R.J."/>
            <person name="Jayarama X."/>
            <person name="Ming R."/>
            <person name="Nagai C."/>
            <person name="Rounsley S."/>
            <person name="Sankoff D."/>
            <person name="Giuliano G."/>
            <person name="Albert V.A."/>
            <person name="Wincker P."/>
            <person name="Lashermes P."/>
        </authorList>
    </citation>
    <scope>NUCLEOTIDE SEQUENCE [LARGE SCALE GENOMIC DNA]</scope>
    <source>
        <strain evidence="7">cv. DH200-94</strain>
    </source>
</reference>
<dbReference type="GO" id="GO:0005739">
    <property type="term" value="C:mitochondrion"/>
    <property type="evidence" value="ECO:0007669"/>
    <property type="project" value="TreeGrafter"/>
</dbReference>
<dbReference type="Gramene" id="CDP17329">
    <property type="protein sequence ID" value="CDP17329"/>
    <property type="gene ID" value="GSCOC_T00004085001"/>
</dbReference>
<dbReference type="InterPro" id="IPR001533">
    <property type="entry name" value="Pterin_deHydtase"/>
</dbReference>
<dbReference type="InterPro" id="IPR036428">
    <property type="entry name" value="PCD_sf"/>
</dbReference>
<dbReference type="PhylomeDB" id="A0A068V9Y5"/>
<sequence>MLRTPVQFQSRLLSLSMAHYYLLEIYFRHRVEVCPKASPDPMDDLTTKKCVSCNAKDMRPMTVEAAHSLIPQVQGWNLVTEDGMMKLQRTWKVKTFMKGMEFFKLVADVAEAEGHHPDLHLVAWNNVKIEIWTHAVGGLTENDFILAAKINRLDLHQLLSRKVGE</sequence>
<dbReference type="PANTHER" id="PTHR12599">
    <property type="entry name" value="PTERIN-4-ALPHA-CARBINOLAMINE DEHYDRATASE"/>
    <property type="match status" value="1"/>
</dbReference>
<dbReference type="SUPFAM" id="SSF55248">
    <property type="entry name" value="PCD-like"/>
    <property type="match status" value="1"/>
</dbReference>
<dbReference type="Gene3D" id="3.30.1360.20">
    <property type="entry name" value="Transcriptional coactivator/pterin dehydratase"/>
    <property type="match status" value="1"/>
</dbReference>
<organism evidence="6 7">
    <name type="scientific">Coffea canephora</name>
    <name type="common">Robusta coffee</name>
    <dbReference type="NCBI Taxonomy" id="49390"/>
    <lineage>
        <taxon>Eukaryota</taxon>
        <taxon>Viridiplantae</taxon>
        <taxon>Streptophyta</taxon>
        <taxon>Embryophyta</taxon>
        <taxon>Tracheophyta</taxon>
        <taxon>Spermatophyta</taxon>
        <taxon>Magnoliopsida</taxon>
        <taxon>eudicotyledons</taxon>
        <taxon>Gunneridae</taxon>
        <taxon>Pentapetalae</taxon>
        <taxon>asterids</taxon>
        <taxon>lamiids</taxon>
        <taxon>Gentianales</taxon>
        <taxon>Rubiaceae</taxon>
        <taxon>Ixoroideae</taxon>
        <taxon>Gardenieae complex</taxon>
        <taxon>Bertiereae - Coffeeae clade</taxon>
        <taxon>Coffeeae</taxon>
        <taxon>Coffea</taxon>
    </lineage>
</organism>
<dbReference type="STRING" id="49390.A0A068V9Y5"/>
<dbReference type="CDD" id="cd00913">
    <property type="entry name" value="PCD_DCoH_subfamily_a"/>
    <property type="match status" value="1"/>
</dbReference>
<dbReference type="Pfam" id="PF01329">
    <property type="entry name" value="Pterin_4a"/>
    <property type="match status" value="1"/>
</dbReference>
<protein>
    <recommendedName>
        <fullName evidence="3">4a-hydroxytetrahydrobiopterin dehydratase</fullName>
        <ecNumber evidence="3">4.2.1.96</ecNumber>
    </recommendedName>
    <alternativeName>
        <fullName evidence="5">4-alpha-hydroxy-tetrahydropterin dehydratase</fullName>
    </alternativeName>
</protein>
<keyword evidence="4" id="KW-0456">Lyase</keyword>
<gene>
    <name evidence="6" type="ORF">GSCOC_T00004085001</name>
</gene>
<dbReference type="EC" id="4.2.1.96" evidence="3"/>
<keyword evidence="7" id="KW-1185">Reference proteome</keyword>